<evidence type="ECO:0000259" key="6">
    <source>
        <dbReference type="SMART" id="SM00776"/>
    </source>
</evidence>
<accession>A0A0T6LPV0</accession>
<dbReference type="SMART" id="SM00776">
    <property type="entry name" value="NPCBM"/>
    <property type="match status" value="1"/>
</dbReference>
<comment type="catalytic activity">
    <reaction evidence="2">
        <text>Hydrolysis of terminal, non-reducing branched (1-&gt;3)-alpha-D-galactosidic residues, producing free D-galactose.</text>
        <dbReference type="EC" id="3.2.1.n1"/>
    </reaction>
</comment>
<feature type="domain" description="Glycosyl hydrolase family 98 putative carbohydrate-binding module" evidence="6">
    <location>
        <begin position="491"/>
        <end position="636"/>
    </location>
</feature>
<dbReference type="eggNOG" id="COG3250">
    <property type="taxonomic scope" value="Bacteria"/>
</dbReference>
<sequence length="638" mass="68507">MTDLGGGRIRIDYGTTTAPSDNGLVYTMRQTTRDTAAGFVWESSDVTVRRIAARYLHGFGIVGQFSENITFDHNEFRTDPTTGRTTSAFADMIQLSGVRGKVTITNNVFDGPQDDPINIHGTYLQVTQRLAPDTLVLSYMHNETAGFPQYHPGDQVEFVEKRTMAAVAGGTATVLSVDGPSGQDHDKSLTTMTVTFDRPVPDVVTAGGYVAENTTYTPSARIAGNVFRNVPTRGILVTTRRPVVIENNVFDAMSMASVYISSDAYQWYESGPVRDVRIRHNTFLRPSGPVIFVDPTNQVLDPATPVHQGIHIEQNEFRIGNVELVSAKSVRGLTFVGNDVRRLDRDQLLAVRADDPCPTVGATTRLSAFAIKAPHSSSLFSLHGASDVLIRDNQYDNGLNLRADLDATQADQVTVEGDDIRFGQDNVLPVVQEPRFRSSEPRVLKVAPDGTATALAAGSAEVTAVVRTETGKLVSRPLTMTVGGDPASPACSRTTFVSDMPFTAESNGWGPVERDMSNGEQGGGDGNPLQIRGTRYDKGLGVHAPSSVSVLLDGRYERFVSQVGLDDEGGGNGSVAFEVVADGKVIATTPVMTGSDPARTIDVDVASVQELTLRVTDGGDGNSYDHADWADAHLVPTG</sequence>
<keyword evidence="8" id="KW-1185">Reference proteome</keyword>
<dbReference type="STRING" id="76728.AQ490_27045"/>
<dbReference type="Pfam" id="PF23764">
    <property type="entry name" value="Beta-barrel_GLAA-B_II"/>
    <property type="match status" value="1"/>
</dbReference>
<keyword evidence="5" id="KW-0326">Glycosidase</keyword>
<dbReference type="InterPro" id="IPR056441">
    <property type="entry name" value="Beta-barrel_GLAA-B_II"/>
</dbReference>
<dbReference type="InterPro" id="IPR012334">
    <property type="entry name" value="Pectin_lyas_fold"/>
</dbReference>
<dbReference type="SUPFAM" id="SSF51126">
    <property type="entry name" value="Pectin lyase-like"/>
    <property type="match status" value="1"/>
</dbReference>
<dbReference type="InterPro" id="IPR013222">
    <property type="entry name" value="Glyco_hyd_98_carb-bd"/>
</dbReference>
<evidence type="ECO:0000256" key="3">
    <source>
        <dbReference type="ARBA" id="ARBA00022737"/>
    </source>
</evidence>
<dbReference type="eggNOG" id="COG5434">
    <property type="taxonomic scope" value="Bacteria"/>
</dbReference>
<organism evidence="7 8">
    <name type="scientific">Wenjunlia vitaminophila</name>
    <name type="common">Streptomyces vitaminophilus</name>
    <dbReference type="NCBI Taxonomy" id="76728"/>
    <lineage>
        <taxon>Bacteria</taxon>
        <taxon>Bacillati</taxon>
        <taxon>Actinomycetota</taxon>
        <taxon>Actinomycetes</taxon>
        <taxon>Kitasatosporales</taxon>
        <taxon>Streptomycetaceae</taxon>
        <taxon>Wenjunlia</taxon>
    </lineage>
</organism>
<dbReference type="InterPro" id="IPR038637">
    <property type="entry name" value="NPCBM_sf"/>
</dbReference>
<evidence type="ECO:0000313" key="8">
    <source>
        <dbReference type="Proteomes" id="UP000050867"/>
    </source>
</evidence>
<dbReference type="Pfam" id="PF08305">
    <property type="entry name" value="NPCBM"/>
    <property type="match status" value="1"/>
</dbReference>
<proteinExistence type="predicted"/>
<name>A0A0T6LPV0_WENVI</name>
<keyword evidence="4" id="KW-0378">Hydrolase</keyword>
<dbReference type="SMART" id="SM00710">
    <property type="entry name" value="PbH1"/>
    <property type="match status" value="4"/>
</dbReference>
<comment type="caution">
    <text evidence="7">The sequence shown here is derived from an EMBL/GenBank/DDBJ whole genome shotgun (WGS) entry which is preliminary data.</text>
</comment>
<dbReference type="RefSeq" id="WP_018384348.1">
    <property type="nucleotide sequence ID" value="NZ_LLZU01000033.1"/>
</dbReference>
<dbReference type="SUPFAM" id="SSF49785">
    <property type="entry name" value="Galactose-binding domain-like"/>
    <property type="match status" value="1"/>
</dbReference>
<reference evidence="7 8" key="1">
    <citation type="submission" date="2015-10" db="EMBL/GenBank/DDBJ databases">
        <title>Draft genome sequence of pyrrolomycin-producing Streptomyces vitaminophilus.</title>
        <authorList>
            <person name="Graham D.E."/>
            <person name="Mahan K.M."/>
            <person name="Klingeman D.M."/>
            <person name="Hettich R.L."/>
            <person name="Parry R.J."/>
        </authorList>
    </citation>
    <scope>NUCLEOTIDE SEQUENCE [LARGE SCALE GENOMIC DNA]</scope>
    <source>
        <strain evidence="7 8">ATCC 31673</strain>
    </source>
</reference>
<evidence type="ECO:0000313" key="7">
    <source>
        <dbReference type="EMBL" id="KRV47992.1"/>
    </source>
</evidence>
<dbReference type="GO" id="GO:0004557">
    <property type="term" value="F:alpha-galactosidase activity"/>
    <property type="evidence" value="ECO:0007669"/>
    <property type="project" value="UniProtKB-EC"/>
</dbReference>
<keyword evidence="3" id="KW-0677">Repeat</keyword>
<comment type="catalytic activity">
    <reaction evidence="1">
        <text>Hydrolysis of terminal, non-reducing alpha-D-galactose residues in alpha-D-galactosides, including galactose oligosaccharides, galactomannans and galactolipids.</text>
        <dbReference type="EC" id="3.2.1.22"/>
    </reaction>
</comment>
<dbReference type="EMBL" id="LLZU01000033">
    <property type="protein sequence ID" value="KRV47992.1"/>
    <property type="molecule type" value="Genomic_DNA"/>
</dbReference>
<gene>
    <name evidence="7" type="ORF">AQ490_27045</name>
</gene>
<dbReference type="Proteomes" id="UP000050867">
    <property type="component" value="Unassembled WGS sequence"/>
</dbReference>
<dbReference type="AlphaFoldDB" id="A0A0T6LPV0"/>
<evidence type="ECO:0000256" key="4">
    <source>
        <dbReference type="ARBA" id="ARBA00022801"/>
    </source>
</evidence>
<dbReference type="InterPro" id="IPR006626">
    <property type="entry name" value="PbH1"/>
</dbReference>
<protein>
    <recommendedName>
        <fullName evidence="6">Glycosyl hydrolase family 98 putative carbohydrate-binding module domain-containing protein</fullName>
    </recommendedName>
</protein>
<dbReference type="Gene3D" id="2.60.120.1060">
    <property type="entry name" value="NPCBM/NEW2 domain"/>
    <property type="match status" value="1"/>
</dbReference>
<evidence type="ECO:0000256" key="2">
    <source>
        <dbReference type="ARBA" id="ARBA00001271"/>
    </source>
</evidence>
<evidence type="ECO:0000256" key="1">
    <source>
        <dbReference type="ARBA" id="ARBA00001255"/>
    </source>
</evidence>
<dbReference type="InterPro" id="IPR011050">
    <property type="entry name" value="Pectin_lyase_fold/virulence"/>
</dbReference>
<dbReference type="InterPro" id="IPR008979">
    <property type="entry name" value="Galactose-bd-like_sf"/>
</dbReference>
<dbReference type="Gene3D" id="2.160.20.10">
    <property type="entry name" value="Single-stranded right-handed beta-helix, Pectin lyase-like"/>
    <property type="match status" value="2"/>
</dbReference>
<evidence type="ECO:0000256" key="5">
    <source>
        <dbReference type="ARBA" id="ARBA00023295"/>
    </source>
</evidence>